<keyword evidence="2" id="KW-1185">Reference proteome</keyword>
<evidence type="ECO:0008006" key="3">
    <source>
        <dbReference type="Google" id="ProtNLM"/>
    </source>
</evidence>
<organism evidence="1 2">
    <name type="scientific">Cellulophaga baltica</name>
    <dbReference type="NCBI Taxonomy" id="76594"/>
    <lineage>
        <taxon>Bacteria</taxon>
        <taxon>Pseudomonadati</taxon>
        <taxon>Bacteroidota</taxon>
        <taxon>Flavobacteriia</taxon>
        <taxon>Flavobacteriales</taxon>
        <taxon>Flavobacteriaceae</taxon>
        <taxon>Cellulophaga</taxon>
    </lineage>
</organism>
<sequence length="113" mass="13083">MKKTNYISKALTAVFLLLFMMLPLAIQFVHSFENHEHTTCKDQDNQKTHIHQKSLDCHICDFHFFSFSYDISSYPEFVKTAFSLKATTSFATQFINTFFNNNTSLRGPPSFLA</sequence>
<protein>
    <recommendedName>
        <fullName evidence="3">DUF2946 domain-containing protein</fullName>
    </recommendedName>
</protein>
<dbReference type="eggNOG" id="ENOG5033BKM">
    <property type="taxonomic scope" value="Bacteria"/>
</dbReference>
<evidence type="ECO:0000313" key="1">
    <source>
        <dbReference type="EMBL" id="SDF11307.1"/>
    </source>
</evidence>
<reference evidence="2" key="1">
    <citation type="submission" date="2016-10" db="EMBL/GenBank/DDBJ databases">
        <authorList>
            <person name="Varghese N."/>
            <person name="Submissions S."/>
        </authorList>
    </citation>
    <scope>NUCLEOTIDE SEQUENCE [LARGE SCALE GENOMIC DNA]</scope>
    <source>
        <strain evidence="2">DSM 24729</strain>
    </source>
</reference>
<proteinExistence type="predicted"/>
<dbReference type="Proteomes" id="UP000182114">
    <property type="component" value="Unassembled WGS sequence"/>
</dbReference>
<gene>
    <name evidence="1" type="ORF">SAMN04487992_107210</name>
</gene>
<evidence type="ECO:0000313" key="2">
    <source>
        <dbReference type="Proteomes" id="UP000182114"/>
    </source>
</evidence>
<dbReference type="RefSeq" id="WP_074538706.1">
    <property type="nucleotide sequence ID" value="NZ_FNBD01000007.1"/>
</dbReference>
<dbReference type="EMBL" id="FNBD01000007">
    <property type="protein sequence ID" value="SDF11307.1"/>
    <property type="molecule type" value="Genomic_DNA"/>
</dbReference>
<accession>A0A1G7IF06</accession>
<name>A0A1G7IF06_9FLAO</name>
<dbReference type="AlphaFoldDB" id="A0A1G7IF06"/>